<dbReference type="GO" id="GO:0004553">
    <property type="term" value="F:hydrolase activity, hydrolyzing O-glycosyl compounds"/>
    <property type="evidence" value="ECO:0007669"/>
    <property type="project" value="InterPro"/>
</dbReference>
<dbReference type="SUPFAM" id="SSF49899">
    <property type="entry name" value="Concanavalin A-like lectins/glucanases"/>
    <property type="match status" value="1"/>
</dbReference>
<dbReference type="Pfam" id="PF17851">
    <property type="entry name" value="GH43_C2"/>
    <property type="match status" value="1"/>
</dbReference>
<dbReference type="InterPro" id="IPR041542">
    <property type="entry name" value="GH43_C2"/>
</dbReference>
<comment type="similarity">
    <text evidence="1 5">Belongs to the glycosyl hydrolase 43 family.</text>
</comment>
<dbReference type="EMBL" id="KL584756">
    <property type="protein sequence ID" value="KEQ96325.1"/>
    <property type="molecule type" value="Genomic_DNA"/>
</dbReference>
<dbReference type="InterPro" id="IPR013320">
    <property type="entry name" value="ConA-like_dom_sf"/>
</dbReference>
<keyword evidence="3 5" id="KW-0326">Glycosidase</keyword>
<dbReference type="InterPro" id="IPR006710">
    <property type="entry name" value="Glyco_hydro_43"/>
</dbReference>
<protein>
    <submittedName>
        <fullName evidence="8">Glycoside hydrolase family 43 protein</fullName>
    </submittedName>
</protein>
<organism evidence="8 9">
    <name type="scientific">Aureobasidium subglaciale (strain EXF-2481)</name>
    <name type="common">Aureobasidium pullulans var. subglaciale</name>
    <dbReference type="NCBI Taxonomy" id="1043005"/>
    <lineage>
        <taxon>Eukaryota</taxon>
        <taxon>Fungi</taxon>
        <taxon>Dikarya</taxon>
        <taxon>Ascomycota</taxon>
        <taxon>Pezizomycotina</taxon>
        <taxon>Dothideomycetes</taxon>
        <taxon>Dothideomycetidae</taxon>
        <taxon>Dothideales</taxon>
        <taxon>Saccotheciaceae</taxon>
        <taxon>Aureobasidium</taxon>
    </lineage>
</organism>
<gene>
    <name evidence="8" type="ORF">AUEXF2481DRAFT_64439</name>
</gene>
<keyword evidence="6" id="KW-0732">Signal</keyword>
<proteinExistence type="inferred from homology"/>
<feature type="chain" id="PRO_5001703138" evidence="6">
    <location>
        <begin position="23"/>
        <end position="584"/>
    </location>
</feature>
<dbReference type="InterPro" id="IPR023296">
    <property type="entry name" value="Glyco_hydro_beta-prop_sf"/>
</dbReference>
<dbReference type="InterPro" id="IPR051795">
    <property type="entry name" value="Glycosyl_Hydrlase_43"/>
</dbReference>
<dbReference type="Gene3D" id="2.115.10.20">
    <property type="entry name" value="Glycosyl hydrolase domain, family 43"/>
    <property type="match status" value="1"/>
</dbReference>
<reference evidence="8 9" key="1">
    <citation type="journal article" date="2014" name="BMC Genomics">
        <title>Genome sequencing of four Aureobasidium pullulans varieties: biotechnological potential, stress tolerance, and description of new species.</title>
        <authorList>
            <person name="Gostin Ar C."/>
            <person name="Ohm R.A."/>
            <person name="Kogej T."/>
            <person name="Sonjak S."/>
            <person name="Turk M."/>
            <person name="Zajc J."/>
            <person name="Zalar P."/>
            <person name="Grube M."/>
            <person name="Sun H."/>
            <person name="Han J."/>
            <person name="Sharma A."/>
            <person name="Chiniquy J."/>
            <person name="Ngan C.Y."/>
            <person name="Lipzen A."/>
            <person name="Barry K."/>
            <person name="Grigoriev I.V."/>
            <person name="Gunde-Cimerman N."/>
        </authorList>
    </citation>
    <scope>NUCLEOTIDE SEQUENCE [LARGE SCALE GENOMIC DNA]</scope>
    <source>
        <strain evidence="8 9">EXF-2481</strain>
    </source>
</reference>
<evidence type="ECO:0000313" key="8">
    <source>
        <dbReference type="EMBL" id="KEQ96325.1"/>
    </source>
</evidence>
<dbReference type="PANTHER" id="PTHR42812">
    <property type="entry name" value="BETA-XYLOSIDASE"/>
    <property type="match status" value="1"/>
</dbReference>
<dbReference type="OMA" id="FYLITAW"/>
<dbReference type="AlphaFoldDB" id="A0A074YEZ6"/>
<dbReference type="SUPFAM" id="SSF75005">
    <property type="entry name" value="Arabinanase/levansucrase/invertase"/>
    <property type="match status" value="1"/>
</dbReference>
<dbReference type="STRING" id="1043005.A0A074YEZ6"/>
<evidence type="ECO:0000256" key="1">
    <source>
        <dbReference type="ARBA" id="ARBA00009865"/>
    </source>
</evidence>
<evidence type="ECO:0000259" key="7">
    <source>
        <dbReference type="Pfam" id="PF17851"/>
    </source>
</evidence>
<evidence type="ECO:0000256" key="5">
    <source>
        <dbReference type="RuleBase" id="RU361187"/>
    </source>
</evidence>
<dbReference type="InParanoid" id="A0A074YEZ6"/>
<sequence length="584" mass="63714">MLSFASLSLSLAFASLVCGTAGSQISSNKNISYTNPILSGWNSDPSCVFVAERENTFFCTTSSFLAYPGAPVYASKDLINWKLASNAVNRPDQIPSLLTAKNVQTGGIYASTLRYHNSTFYMITTYIEDPLPPTFYIFTSKDATNDSAWSMPFAIETPYIIDPDIFFDDDGTVVVAYAGHPIKAQVIDMKTGNATETFDMWNGTGNGFTEGPHIYKKDGYYYLLVAEGGTELGHSAVIARSVSLRGPYESSPSNPLVTNRRTNEYFQSVGHADLFQDESGNWWGVALAVRGGPTLYNQTVYPMGRETSLFPVTWPKGKWPTASPVRGRMIGPLPQPSRNVSGEGLFIGEADVVDFVPGSAIPKHFDFWHTPVKPTSFTVSPSNKLNTLRLTASRSNLTGDTNFVPADGVTLVTRRQAHTLFNFTVDIELLGCNAKEGDEVGITSYLDQFQHVDLGIVYLARNKNDKTTIPYLRFRATIVGKTNFTGVVSQTKIIALPPTWANDLVRLGISTVNATYFAFSAAPAARPSASIVVSTANTTLISGGLLGSYATTNGANRTVQAYVSRWRYVPVAQEIDYGTFVYSD</sequence>
<dbReference type="RefSeq" id="XP_013345049.1">
    <property type="nucleotide sequence ID" value="XM_013489595.1"/>
</dbReference>
<name>A0A074YEZ6_AURSE</name>
<feature type="signal peptide" evidence="6">
    <location>
        <begin position="1"/>
        <end position="22"/>
    </location>
</feature>
<dbReference type="Gene3D" id="2.60.120.200">
    <property type="match status" value="1"/>
</dbReference>
<evidence type="ECO:0000313" key="9">
    <source>
        <dbReference type="Proteomes" id="UP000030641"/>
    </source>
</evidence>
<dbReference type="GO" id="GO:0005975">
    <property type="term" value="P:carbohydrate metabolic process"/>
    <property type="evidence" value="ECO:0007669"/>
    <property type="project" value="InterPro"/>
</dbReference>
<feature type="site" description="Important for catalytic activity, responsible for pKa modulation of the active site Glu and correct orientation of both the proton donor and substrate" evidence="4">
    <location>
        <position position="162"/>
    </location>
</feature>
<feature type="domain" description="Beta-xylosidase C-terminal Concanavalin A-like" evidence="7">
    <location>
        <begin position="360"/>
        <end position="568"/>
    </location>
</feature>
<evidence type="ECO:0000256" key="6">
    <source>
        <dbReference type="SAM" id="SignalP"/>
    </source>
</evidence>
<accession>A0A074YEZ6</accession>
<dbReference type="Pfam" id="PF04616">
    <property type="entry name" value="Glyco_hydro_43"/>
    <property type="match status" value="1"/>
</dbReference>
<dbReference type="OrthoDB" id="408373at2759"/>
<dbReference type="HOGENOM" id="CLU_016508_3_0_1"/>
<dbReference type="Proteomes" id="UP000030641">
    <property type="component" value="Unassembled WGS sequence"/>
</dbReference>
<dbReference type="PANTHER" id="PTHR42812:SF17">
    <property type="entry name" value="BETA-XYLOSIDASE C-TERMINAL CONCANAVALIN A-LIKE DOMAIN-CONTAINING PROTEIN-RELATED"/>
    <property type="match status" value="1"/>
</dbReference>
<evidence type="ECO:0000256" key="2">
    <source>
        <dbReference type="ARBA" id="ARBA00022801"/>
    </source>
</evidence>
<dbReference type="GeneID" id="25369934"/>
<dbReference type="CDD" id="cd18833">
    <property type="entry name" value="GH43_PcXyl-like"/>
    <property type="match status" value="1"/>
</dbReference>
<evidence type="ECO:0000256" key="4">
    <source>
        <dbReference type="PIRSR" id="PIRSR606710-2"/>
    </source>
</evidence>
<evidence type="ECO:0000256" key="3">
    <source>
        <dbReference type="ARBA" id="ARBA00023295"/>
    </source>
</evidence>
<keyword evidence="9" id="KW-1185">Reference proteome</keyword>
<keyword evidence="2 5" id="KW-0378">Hydrolase</keyword>